<name>E0U5K2_GLOV7</name>
<dbReference type="PANTHER" id="PTHR10900:SF77">
    <property type="entry name" value="FI19380P1"/>
    <property type="match status" value="1"/>
</dbReference>
<evidence type="ECO:0000313" key="3">
    <source>
        <dbReference type="Proteomes" id="UP000008206"/>
    </source>
</evidence>
<dbReference type="RefSeq" id="WP_013322820.1">
    <property type="nucleotide sequence ID" value="NC_014501.1"/>
</dbReference>
<dbReference type="SMART" id="SM00554">
    <property type="entry name" value="FAS1"/>
    <property type="match status" value="1"/>
</dbReference>
<evidence type="ECO:0000313" key="2">
    <source>
        <dbReference type="EMBL" id="ADN14715.1"/>
    </source>
</evidence>
<proteinExistence type="predicted"/>
<dbReference type="OrthoDB" id="9800666at2"/>
<dbReference type="PROSITE" id="PS50213">
    <property type="entry name" value="FAS1"/>
    <property type="match status" value="1"/>
</dbReference>
<dbReference type="HOGENOM" id="CLU_031281_4_2_3"/>
<organism evidence="2 3">
    <name type="scientific">Gloeothece verrucosa (strain PCC 7822)</name>
    <name type="common">Cyanothece sp. (strain PCC 7822)</name>
    <dbReference type="NCBI Taxonomy" id="497965"/>
    <lineage>
        <taxon>Bacteria</taxon>
        <taxon>Bacillati</taxon>
        <taxon>Cyanobacteriota</taxon>
        <taxon>Cyanophyceae</taxon>
        <taxon>Oscillatoriophycideae</taxon>
        <taxon>Chroococcales</taxon>
        <taxon>Aphanothecaceae</taxon>
        <taxon>Gloeothece</taxon>
        <taxon>Gloeothece verrucosa</taxon>
    </lineage>
</organism>
<dbReference type="Pfam" id="PF02469">
    <property type="entry name" value="Fasciclin"/>
    <property type="match status" value="1"/>
</dbReference>
<dbReference type="InterPro" id="IPR036378">
    <property type="entry name" value="FAS1_dom_sf"/>
</dbReference>
<sequence>MANIVDSAAKAGNLTRLLQALEVTELIETLKNPGPFTVFAPTDEAFEKLSEETRDALQDPIKLKRIIAHHIAFGDVRKEDLLQTDEVTTFENSVIAVDASSEGIKLNNANVVAPEIVVDNGVIYLIDQVLFPALVLSE</sequence>
<dbReference type="Proteomes" id="UP000008206">
    <property type="component" value="Chromosome"/>
</dbReference>
<keyword evidence="3" id="KW-1185">Reference proteome</keyword>
<accession>E0U5K2</accession>
<protein>
    <submittedName>
        <fullName evidence="2">Beta-Ig-H3/fasciclin</fullName>
    </submittedName>
</protein>
<dbReference type="InterPro" id="IPR000782">
    <property type="entry name" value="FAS1_domain"/>
</dbReference>
<dbReference type="Gene3D" id="2.30.180.10">
    <property type="entry name" value="FAS1 domain"/>
    <property type="match status" value="1"/>
</dbReference>
<gene>
    <name evidence="2" type="ordered locus">Cyan7822_2750</name>
</gene>
<dbReference type="InterPro" id="IPR050904">
    <property type="entry name" value="Adhesion/Biosynth-related"/>
</dbReference>
<dbReference type="KEGG" id="cyj:Cyan7822_2750"/>
<dbReference type="PANTHER" id="PTHR10900">
    <property type="entry name" value="PERIOSTIN-RELATED"/>
    <property type="match status" value="1"/>
</dbReference>
<reference evidence="3" key="1">
    <citation type="journal article" date="2011" name="MBio">
        <title>Novel metabolic attributes of the genus Cyanothece, comprising a group of unicellular nitrogen-fixing Cyanobacteria.</title>
        <authorList>
            <person name="Bandyopadhyay A."/>
            <person name="Elvitigala T."/>
            <person name="Welsh E."/>
            <person name="Stockel J."/>
            <person name="Liberton M."/>
            <person name="Min H."/>
            <person name="Sherman L.A."/>
            <person name="Pakrasi H.B."/>
        </authorList>
    </citation>
    <scope>NUCLEOTIDE SEQUENCE [LARGE SCALE GENOMIC DNA]</scope>
    <source>
        <strain evidence="3">PCC 7822</strain>
    </source>
</reference>
<evidence type="ECO:0000259" key="1">
    <source>
        <dbReference type="PROSITE" id="PS50213"/>
    </source>
</evidence>
<feature type="domain" description="FAS1" evidence="1">
    <location>
        <begin position="1"/>
        <end position="130"/>
    </location>
</feature>
<dbReference type="SUPFAM" id="SSF82153">
    <property type="entry name" value="FAS1 domain"/>
    <property type="match status" value="1"/>
</dbReference>
<dbReference type="EMBL" id="CP002198">
    <property type="protein sequence ID" value="ADN14715.1"/>
    <property type="molecule type" value="Genomic_DNA"/>
</dbReference>
<dbReference type="STRING" id="497965.Cyan7822_2750"/>
<dbReference type="FunFam" id="2.30.180.10:FF:000014">
    <property type="entry name" value="Stabilin 1"/>
    <property type="match status" value="1"/>
</dbReference>
<dbReference type="AlphaFoldDB" id="E0U5K2"/>
<dbReference type="eggNOG" id="COG2335">
    <property type="taxonomic scope" value="Bacteria"/>
</dbReference>